<dbReference type="GO" id="GO:0031965">
    <property type="term" value="C:nuclear membrane"/>
    <property type="evidence" value="ECO:0007669"/>
    <property type="project" value="InterPro"/>
</dbReference>
<dbReference type="OMA" id="TRHINSF"/>
<dbReference type="InParanoid" id="Q6BLC5"/>
<dbReference type="GO" id="GO:0006998">
    <property type="term" value="P:nuclear envelope organization"/>
    <property type="evidence" value="ECO:0007669"/>
    <property type="project" value="InterPro"/>
</dbReference>
<dbReference type="GO" id="GO:0055088">
    <property type="term" value="P:lipid homeostasis"/>
    <property type="evidence" value="ECO:0007669"/>
    <property type="project" value="InterPro"/>
</dbReference>
<dbReference type="HOGENOM" id="CLU_031411_0_0_1"/>
<evidence type="ECO:0000313" key="4">
    <source>
        <dbReference type="EMBL" id="CAG89362.2"/>
    </source>
</evidence>
<evidence type="ECO:0000256" key="2">
    <source>
        <dbReference type="SAM" id="Phobius"/>
    </source>
</evidence>
<keyword evidence="5" id="KW-1185">Reference proteome</keyword>
<dbReference type="OrthoDB" id="5961at2759"/>
<dbReference type="EMBL" id="CR382138">
    <property type="protein sequence ID" value="CAG89362.2"/>
    <property type="molecule type" value="Genomic_DNA"/>
</dbReference>
<dbReference type="Pfam" id="PF10104">
    <property type="entry name" value="Brr6_like_C_C"/>
    <property type="match status" value="1"/>
</dbReference>
<protein>
    <submittedName>
        <fullName evidence="4">DEHA2F14586p</fullName>
    </submittedName>
</protein>
<organism evidence="4 5">
    <name type="scientific">Debaryomyces hansenii (strain ATCC 36239 / CBS 767 / BCRC 21394 / JCM 1990 / NBRC 0083 / IGC 2968)</name>
    <name type="common">Yeast</name>
    <name type="synonym">Torulaspora hansenii</name>
    <dbReference type="NCBI Taxonomy" id="284592"/>
    <lineage>
        <taxon>Eukaryota</taxon>
        <taxon>Fungi</taxon>
        <taxon>Dikarya</taxon>
        <taxon>Ascomycota</taxon>
        <taxon>Saccharomycotina</taxon>
        <taxon>Pichiomycetes</taxon>
        <taxon>Debaryomycetaceae</taxon>
        <taxon>Debaryomyces</taxon>
    </lineage>
</organism>
<sequence length="545" mass="61725">MASHEFDGSFLQSLSIDDSNYVTSQTRYEETYDNDDDYMEIDNTLDLGPPPSNYDTPPPEHGNVDRLTPTTRLQEYIASPFQSTPISKDEGANLGGMKSFFMKKEDEDNSSVVNDREMTETKNSGSDNDNNDSEVQERENGQEIDQDYSRNASVVSSISHSILSPTTLGAKLAIMPRQKLLLPSNMDNHESIDYEIDTNSNNESYSTNYDTFGNYRSTPELKHRTGQRNMSSFSSSDANAFFANKSNRNNDIEEYTYNPINGDYDSNDSRSTINNSMNQSYMYRKNMNKFPVNNIFSPTSNSWTTPLQVHHHHYYTTPINQSATQLANPSQTEISSQIQSQTGQLQHRDPGSIQVLDPNQSYNFHPQNRDISLPLPWEANSSPSEKASYILSSYLQLIINFVATCYAAYLVYSIIQTVRQDIKHKLSQQISNVLVEIESCKRSYNDNNCSPDSIVPILEKPCAYWLKCMNQDPYNGGGNKSSISAETVGMIINSLIEPLSFKFFLVMFGFVLLIFACNFTFGFIRAKSYYGWNKERNGAQPAIEK</sequence>
<keyword evidence="2" id="KW-0812">Transmembrane</keyword>
<keyword evidence="2" id="KW-0472">Membrane</keyword>
<feature type="transmembrane region" description="Helical" evidence="2">
    <location>
        <begin position="394"/>
        <end position="415"/>
    </location>
</feature>
<dbReference type="SMART" id="SM01042">
    <property type="entry name" value="Brr6_like_C_C"/>
    <property type="match status" value="1"/>
</dbReference>
<dbReference type="InterPro" id="IPR018767">
    <property type="entry name" value="Brl1/Brr6_dom"/>
</dbReference>
<dbReference type="KEGG" id="dha:DEHA2F14586g"/>
<dbReference type="InterPro" id="IPR040202">
    <property type="entry name" value="Brl1/Brr6"/>
</dbReference>
<proteinExistence type="predicted"/>
<reference evidence="4 5" key="1">
    <citation type="journal article" date="2004" name="Nature">
        <title>Genome evolution in yeasts.</title>
        <authorList>
            <consortium name="Genolevures"/>
            <person name="Dujon B."/>
            <person name="Sherman D."/>
            <person name="Fischer G."/>
            <person name="Durrens P."/>
            <person name="Casaregola S."/>
            <person name="Lafontaine I."/>
            <person name="de Montigny J."/>
            <person name="Marck C."/>
            <person name="Neuveglise C."/>
            <person name="Talla E."/>
            <person name="Goffard N."/>
            <person name="Frangeul L."/>
            <person name="Aigle M."/>
            <person name="Anthouard V."/>
            <person name="Babour A."/>
            <person name="Barbe V."/>
            <person name="Barnay S."/>
            <person name="Blanchin S."/>
            <person name="Beckerich J.M."/>
            <person name="Beyne E."/>
            <person name="Bleykasten C."/>
            <person name="Boisrame A."/>
            <person name="Boyer J."/>
            <person name="Cattolico L."/>
            <person name="Confanioleri F."/>
            <person name="de Daruvar A."/>
            <person name="Despons L."/>
            <person name="Fabre E."/>
            <person name="Fairhead C."/>
            <person name="Ferry-Dumazet H."/>
            <person name="Groppi A."/>
            <person name="Hantraye F."/>
            <person name="Hennequin C."/>
            <person name="Jauniaux N."/>
            <person name="Joyet P."/>
            <person name="Kachouri R."/>
            <person name="Kerrest A."/>
            <person name="Koszul R."/>
            <person name="Lemaire M."/>
            <person name="Lesur I."/>
            <person name="Ma L."/>
            <person name="Muller H."/>
            <person name="Nicaud J.M."/>
            <person name="Nikolski M."/>
            <person name="Oztas S."/>
            <person name="Ozier-Kalogeropoulos O."/>
            <person name="Pellenz S."/>
            <person name="Potier S."/>
            <person name="Richard G.F."/>
            <person name="Straub M.L."/>
            <person name="Suleau A."/>
            <person name="Swennene D."/>
            <person name="Tekaia F."/>
            <person name="Wesolowski-Louvel M."/>
            <person name="Westhof E."/>
            <person name="Wirth B."/>
            <person name="Zeniou-Meyer M."/>
            <person name="Zivanovic I."/>
            <person name="Bolotin-Fukuhara M."/>
            <person name="Thierry A."/>
            <person name="Bouchier C."/>
            <person name="Caudron B."/>
            <person name="Scarpelli C."/>
            <person name="Gaillardin C."/>
            <person name="Weissenbach J."/>
            <person name="Wincker P."/>
            <person name="Souciet J.L."/>
        </authorList>
    </citation>
    <scope>NUCLEOTIDE SEQUENCE [LARGE SCALE GENOMIC DNA]</scope>
    <source>
        <strain evidence="5">ATCC 36239 / CBS 767 / BCRC 21394 / JCM 1990 / NBRC 0083 / IGC 2968</strain>
    </source>
</reference>
<dbReference type="RefSeq" id="XP_460996.2">
    <property type="nucleotide sequence ID" value="XM_460996.2"/>
</dbReference>
<evidence type="ECO:0000313" key="5">
    <source>
        <dbReference type="Proteomes" id="UP000000599"/>
    </source>
</evidence>
<dbReference type="eggNOG" id="KOG4503">
    <property type="taxonomic scope" value="Eukaryota"/>
</dbReference>
<dbReference type="PANTHER" id="PTHR28136">
    <property type="entry name" value="NUCLEUS EXPORT PROTEIN BRR6"/>
    <property type="match status" value="1"/>
</dbReference>
<gene>
    <name evidence="4" type="ordered locus">DEHA2F14586g</name>
</gene>
<feature type="transmembrane region" description="Helical" evidence="2">
    <location>
        <begin position="503"/>
        <end position="524"/>
    </location>
</feature>
<evidence type="ECO:0000259" key="3">
    <source>
        <dbReference type="SMART" id="SM01042"/>
    </source>
</evidence>
<feature type="region of interest" description="Disordered" evidence="1">
    <location>
        <begin position="32"/>
        <end position="66"/>
    </location>
</feature>
<feature type="domain" description="Brl1/Brr6" evidence="3">
    <location>
        <begin position="391"/>
        <end position="525"/>
    </location>
</feature>
<dbReference type="VEuPathDB" id="FungiDB:DEHA2F14586g"/>
<evidence type="ECO:0000256" key="1">
    <source>
        <dbReference type="SAM" id="MobiDB-lite"/>
    </source>
</evidence>
<keyword evidence="2" id="KW-1133">Transmembrane helix</keyword>
<dbReference type="AlphaFoldDB" id="Q6BLC5"/>
<feature type="compositionally biased region" description="Pro residues" evidence="1">
    <location>
        <begin position="48"/>
        <end position="60"/>
    </location>
</feature>
<dbReference type="PANTHER" id="PTHR28136:SF1">
    <property type="entry name" value="NUCLEUS EXPORT PROTEIN BRL1"/>
    <property type="match status" value="1"/>
</dbReference>
<name>Q6BLC5_DEBHA</name>
<dbReference type="GeneID" id="2903692"/>
<feature type="region of interest" description="Disordered" evidence="1">
    <location>
        <begin position="102"/>
        <end position="148"/>
    </location>
</feature>
<accession>Q6BLC5</accession>
<dbReference type="Proteomes" id="UP000000599">
    <property type="component" value="Chromosome F"/>
</dbReference>